<proteinExistence type="inferred from homology"/>
<dbReference type="SUPFAM" id="SSF102405">
    <property type="entry name" value="MCP/YpsA-like"/>
    <property type="match status" value="1"/>
</dbReference>
<dbReference type="Gene3D" id="3.40.50.450">
    <property type="match status" value="1"/>
</dbReference>
<protein>
    <submittedName>
        <fullName evidence="2">TIGR00730 family Rossman fold protein</fullName>
    </submittedName>
</protein>
<sequence length="62" mass="6667">MKRICVYSGSNLGVQPEYKEVAKLLGKELAENNIELVYGGSQIGLMGEVANEVLKNNGKVIG</sequence>
<dbReference type="PANTHER" id="PTHR31223:SF70">
    <property type="entry name" value="LOG FAMILY PROTEIN YJL055W"/>
    <property type="match status" value="1"/>
</dbReference>
<dbReference type="GO" id="GO:0009691">
    <property type="term" value="P:cytokinin biosynthetic process"/>
    <property type="evidence" value="ECO:0007669"/>
    <property type="project" value="TreeGrafter"/>
</dbReference>
<name>A0AAW9KGG9_CLOPF</name>
<comment type="similarity">
    <text evidence="1">Belongs to the LOG family.</text>
</comment>
<dbReference type="PANTHER" id="PTHR31223">
    <property type="entry name" value="LOG FAMILY PROTEIN YJL055W"/>
    <property type="match status" value="1"/>
</dbReference>
<evidence type="ECO:0000313" key="3">
    <source>
        <dbReference type="Proteomes" id="UP001288944"/>
    </source>
</evidence>
<dbReference type="EMBL" id="WNUR01001592">
    <property type="protein sequence ID" value="MDZ7543757.1"/>
    <property type="molecule type" value="Genomic_DNA"/>
</dbReference>
<feature type="non-terminal residue" evidence="2">
    <location>
        <position position="62"/>
    </location>
</feature>
<comment type="caution">
    <text evidence="2">The sequence shown here is derived from an EMBL/GenBank/DDBJ whole genome shotgun (WGS) entry which is preliminary data.</text>
</comment>
<organism evidence="2 3">
    <name type="scientific">Clostridium perfringens</name>
    <dbReference type="NCBI Taxonomy" id="1502"/>
    <lineage>
        <taxon>Bacteria</taxon>
        <taxon>Bacillati</taxon>
        <taxon>Bacillota</taxon>
        <taxon>Clostridia</taxon>
        <taxon>Eubacteriales</taxon>
        <taxon>Clostridiaceae</taxon>
        <taxon>Clostridium</taxon>
    </lineage>
</organism>
<dbReference type="GO" id="GO:0016799">
    <property type="term" value="F:hydrolase activity, hydrolyzing N-glycosyl compounds"/>
    <property type="evidence" value="ECO:0007669"/>
    <property type="project" value="TreeGrafter"/>
</dbReference>
<reference evidence="2" key="1">
    <citation type="submission" date="2019-11" db="EMBL/GenBank/DDBJ databases">
        <title>Characterization of Clostridium perfringens isolates from swine manure treated agricultural soils.</title>
        <authorList>
            <person name="Wushke S.T."/>
        </authorList>
    </citation>
    <scope>NUCLEOTIDE SEQUENCE</scope>
    <source>
        <strain evidence="2">X62</strain>
    </source>
</reference>
<dbReference type="InterPro" id="IPR041164">
    <property type="entry name" value="LDcluster4"/>
</dbReference>
<accession>A0AAW9KGG9</accession>
<dbReference type="Proteomes" id="UP001288944">
    <property type="component" value="Unassembled WGS sequence"/>
</dbReference>
<dbReference type="AlphaFoldDB" id="A0AAW9KGG9"/>
<evidence type="ECO:0000313" key="2">
    <source>
        <dbReference type="EMBL" id="MDZ7543757.1"/>
    </source>
</evidence>
<gene>
    <name evidence="2" type="ORF">GNF83_21850</name>
</gene>
<dbReference type="GO" id="GO:0005829">
    <property type="term" value="C:cytosol"/>
    <property type="evidence" value="ECO:0007669"/>
    <property type="project" value="TreeGrafter"/>
</dbReference>
<dbReference type="Pfam" id="PF18306">
    <property type="entry name" value="LDcluster4"/>
    <property type="match status" value="1"/>
</dbReference>
<evidence type="ECO:0000256" key="1">
    <source>
        <dbReference type="ARBA" id="ARBA00006763"/>
    </source>
</evidence>